<dbReference type="GO" id="GO:0046872">
    <property type="term" value="F:metal ion binding"/>
    <property type="evidence" value="ECO:0007669"/>
    <property type="project" value="UniProtKB-KW"/>
</dbReference>
<accession>A0A4Q1SIU0</accession>
<evidence type="ECO:0000256" key="4">
    <source>
        <dbReference type="ARBA" id="ARBA00023004"/>
    </source>
</evidence>
<dbReference type="InterPro" id="IPR017900">
    <property type="entry name" value="4Fe4S_Fe_S_CS"/>
</dbReference>
<dbReference type="InterPro" id="IPR051460">
    <property type="entry name" value="HdrC_iron-sulfur_subunit"/>
</dbReference>
<feature type="transmembrane region" description="Helical" evidence="7">
    <location>
        <begin position="6"/>
        <end position="26"/>
    </location>
</feature>
<dbReference type="GO" id="GO:0051539">
    <property type="term" value="F:4 iron, 4 sulfur cluster binding"/>
    <property type="evidence" value="ECO:0007669"/>
    <property type="project" value="UniProtKB-KW"/>
</dbReference>
<keyword evidence="4" id="KW-0408">Iron</keyword>
<evidence type="ECO:0000313" key="10">
    <source>
        <dbReference type="Proteomes" id="UP000290253"/>
    </source>
</evidence>
<feature type="transmembrane region" description="Helical" evidence="7">
    <location>
        <begin position="215"/>
        <end position="233"/>
    </location>
</feature>
<dbReference type="PANTHER" id="PTHR43255:SF1">
    <property type="entry name" value="IRON-SULFUR-BINDING OXIDOREDUCTASE FADF-RELATED"/>
    <property type="match status" value="1"/>
</dbReference>
<dbReference type="Gene3D" id="1.10.1060.10">
    <property type="entry name" value="Alpha-helical ferredoxin"/>
    <property type="match status" value="1"/>
</dbReference>
<dbReference type="OrthoDB" id="9794954at2"/>
<dbReference type="Gene3D" id="1.20.950.20">
    <property type="entry name" value="Transmembrane di-heme cytochromes, Chain C"/>
    <property type="match status" value="1"/>
</dbReference>
<dbReference type="Pfam" id="PF13187">
    <property type="entry name" value="Fer4_9"/>
    <property type="match status" value="1"/>
</dbReference>
<feature type="transmembrane region" description="Helical" evidence="7">
    <location>
        <begin position="69"/>
        <end position="90"/>
    </location>
</feature>
<dbReference type="InterPro" id="IPR036197">
    <property type="entry name" value="NarG-like_sf"/>
</dbReference>
<feature type="domain" description="4Fe-4S ferredoxin-type" evidence="8">
    <location>
        <begin position="344"/>
        <end position="374"/>
    </location>
</feature>
<keyword evidence="3" id="KW-0560">Oxidoreductase</keyword>
<evidence type="ECO:0000256" key="7">
    <source>
        <dbReference type="SAM" id="Phobius"/>
    </source>
</evidence>
<evidence type="ECO:0000313" key="9">
    <source>
        <dbReference type="EMBL" id="RXS97327.1"/>
    </source>
</evidence>
<dbReference type="InterPro" id="IPR009051">
    <property type="entry name" value="Helical_ferredxn"/>
</dbReference>
<keyword evidence="7" id="KW-1133">Transmembrane helix</keyword>
<dbReference type="RefSeq" id="WP_129207106.1">
    <property type="nucleotide sequence ID" value="NZ_BMGU01000001.1"/>
</dbReference>
<dbReference type="PROSITE" id="PS00198">
    <property type="entry name" value="4FE4S_FER_1"/>
    <property type="match status" value="2"/>
</dbReference>
<keyword evidence="7" id="KW-0812">Transmembrane</keyword>
<feature type="region of interest" description="Disordered" evidence="6">
    <location>
        <begin position="719"/>
        <end position="827"/>
    </location>
</feature>
<dbReference type="InterPro" id="IPR004017">
    <property type="entry name" value="Cys_rich_dom"/>
</dbReference>
<dbReference type="PANTHER" id="PTHR43255">
    <property type="entry name" value="IRON-SULFUR-BINDING OXIDOREDUCTASE FADF-RELATED-RELATED"/>
    <property type="match status" value="1"/>
</dbReference>
<sequence length="827" mass="89348">MLPLGQRYAFAVFAFITLVAGARGFYGVYRRIRRGRAEVEPHGDDLPRRVIYALMTTLTQSRTFRRRPWVSFFHAFIFYGFVFYILVNFVDAIEGFVPLRISSASAWGAAYQLFADVLSALVLVGVVALVARRFLLPARRDFLFNDQTLLQNDVRKGKIARDSLIVSAFILFHVGSRAMGAGARLAVDGPDPWEPFASMIAGLIPAQSAEAWREFGYWGALGSVLVFLAYFPYSKHLHLFLAPVNSLLKREAGSGVLPPVEVNLEAEEGFQIGAERLEELGWPRLLDAYACIQCNRCQQACPATATGKSLSPSAIEINKRMELNRLAGTGFDKGEASPRTLLEFALTPEAAWACTTCGACVAVCPVEDSPMLDIVEVRRQQVMMAGEFPAQLQTAFRGMERTQNPWGINHEQRMQWAEGLRVPTVEENPEAEVLYWVGCAASYDPQAQRTARALVKLMGEAGVSFAVLGKRECCTGDSARRAGNEVLYRSLAEKNVATLNNFRSKTIVASCPHCLNAIGHEYRQLGGEYQTVHHSELLASLVAQGRLKPQATGVDIAYHDPCYLGRHNGVYEAPREVLHQIGKVAEMPRARENSFCCGAGGAQFWKEEEPGTERIATNRMREAKETLAGSPGGVLAVGCPFCKSMLSSAPGGAETVVVKDIAELLLEAVEKGSGMIAAVPAAVEDAAVVPAPAVVAVVEEAAAVPASFVAIEEPKPVEMAAPRKKWSPAGKPSPPVDEARTAASAGTTAAPTVAEPEVPVAPRKKWNPATAREVEKPAVESSVDASKGAVTESSTGTAQETSSATEALSPAAAPRKKWQSKSGKSLN</sequence>
<comment type="caution">
    <text evidence="9">The sequence shown here is derived from an EMBL/GenBank/DDBJ whole genome shotgun (WGS) entry which is preliminary data.</text>
</comment>
<dbReference type="GO" id="GO:0005886">
    <property type="term" value="C:plasma membrane"/>
    <property type="evidence" value="ECO:0007669"/>
    <property type="project" value="TreeGrafter"/>
</dbReference>
<protein>
    <submittedName>
        <fullName evidence="9">(Fe-S)-binding protein</fullName>
    </submittedName>
</protein>
<evidence type="ECO:0000256" key="5">
    <source>
        <dbReference type="ARBA" id="ARBA00023014"/>
    </source>
</evidence>
<keyword evidence="2" id="KW-0479">Metal-binding</keyword>
<dbReference type="GO" id="GO:0016491">
    <property type="term" value="F:oxidoreductase activity"/>
    <property type="evidence" value="ECO:0007669"/>
    <property type="project" value="UniProtKB-KW"/>
</dbReference>
<evidence type="ECO:0000256" key="6">
    <source>
        <dbReference type="SAM" id="MobiDB-lite"/>
    </source>
</evidence>
<feature type="domain" description="4Fe-4S ferredoxin-type" evidence="8">
    <location>
        <begin position="282"/>
        <end position="311"/>
    </location>
</feature>
<feature type="compositionally biased region" description="Low complexity" evidence="6">
    <location>
        <begin position="741"/>
        <end position="761"/>
    </location>
</feature>
<name>A0A4Q1SIU0_9BACT</name>
<dbReference type="AlphaFoldDB" id="A0A4Q1SIU0"/>
<evidence type="ECO:0000256" key="2">
    <source>
        <dbReference type="ARBA" id="ARBA00022723"/>
    </source>
</evidence>
<feature type="transmembrane region" description="Helical" evidence="7">
    <location>
        <begin position="110"/>
        <end position="131"/>
    </location>
</feature>
<proteinExistence type="predicted"/>
<dbReference type="Pfam" id="PF02754">
    <property type="entry name" value="CCG"/>
    <property type="match status" value="2"/>
</dbReference>
<evidence type="ECO:0000256" key="3">
    <source>
        <dbReference type="ARBA" id="ARBA00023002"/>
    </source>
</evidence>
<dbReference type="SUPFAM" id="SSF103501">
    <property type="entry name" value="Respiratory nitrate reductase 1 gamma chain"/>
    <property type="match status" value="1"/>
</dbReference>
<evidence type="ECO:0000259" key="8">
    <source>
        <dbReference type="PROSITE" id="PS51379"/>
    </source>
</evidence>
<dbReference type="PROSITE" id="PS51379">
    <property type="entry name" value="4FE4S_FER_2"/>
    <property type="match status" value="2"/>
</dbReference>
<keyword evidence="5" id="KW-0411">Iron-sulfur</keyword>
<keyword evidence="1" id="KW-0004">4Fe-4S</keyword>
<feature type="compositionally biased region" description="Polar residues" evidence="6">
    <location>
        <begin position="791"/>
        <end position="806"/>
    </location>
</feature>
<organism evidence="9 10">
    <name type="scientific">Silvibacterium dinghuense</name>
    <dbReference type="NCBI Taxonomy" id="1560006"/>
    <lineage>
        <taxon>Bacteria</taxon>
        <taxon>Pseudomonadati</taxon>
        <taxon>Acidobacteriota</taxon>
        <taxon>Terriglobia</taxon>
        <taxon>Terriglobales</taxon>
        <taxon>Acidobacteriaceae</taxon>
        <taxon>Silvibacterium</taxon>
    </lineage>
</organism>
<reference evidence="9 10" key="1">
    <citation type="journal article" date="2016" name="Int. J. Syst. Evol. Microbiol.">
        <title>Acidipila dinghuensis sp. nov., an acidobacterium isolated from forest soil.</title>
        <authorList>
            <person name="Jiang Y.W."/>
            <person name="Wang J."/>
            <person name="Chen M.H."/>
            <person name="Lv Y.Y."/>
            <person name="Qiu L.H."/>
        </authorList>
    </citation>
    <scope>NUCLEOTIDE SEQUENCE [LARGE SCALE GENOMIC DNA]</scope>
    <source>
        <strain evidence="9 10">DHOF10</strain>
    </source>
</reference>
<dbReference type="SUPFAM" id="SSF46548">
    <property type="entry name" value="alpha-helical ferredoxin"/>
    <property type="match status" value="1"/>
</dbReference>
<keyword evidence="7" id="KW-0472">Membrane</keyword>
<dbReference type="InterPro" id="IPR017896">
    <property type="entry name" value="4Fe4S_Fe-S-bd"/>
</dbReference>
<dbReference type="Proteomes" id="UP000290253">
    <property type="component" value="Unassembled WGS sequence"/>
</dbReference>
<gene>
    <name evidence="9" type="ORF">ESZ00_05305</name>
</gene>
<evidence type="ECO:0000256" key="1">
    <source>
        <dbReference type="ARBA" id="ARBA00022485"/>
    </source>
</evidence>
<keyword evidence="10" id="KW-1185">Reference proteome</keyword>
<dbReference type="EMBL" id="SDMK01000001">
    <property type="protein sequence ID" value="RXS97327.1"/>
    <property type="molecule type" value="Genomic_DNA"/>
</dbReference>